<dbReference type="EMBL" id="MQMG01000087">
    <property type="protein sequence ID" value="OKO87987.1"/>
    <property type="molecule type" value="Genomic_DNA"/>
</dbReference>
<sequence>MATDPFVRKLQGMKLQRCKVFFNLKNIVANSDIRPITGR</sequence>
<gene>
    <name evidence="1" type="ORF">BRO54_3762</name>
</gene>
<organism evidence="1 2">
    <name type="scientific">Geobacillus proteiniphilus</name>
    <dbReference type="NCBI Taxonomy" id="860353"/>
    <lineage>
        <taxon>Bacteria</taxon>
        <taxon>Bacillati</taxon>
        <taxon>Bacillota</taxon>
        <taxon>Bacilli</taxon>
        <taxon>Bacillales</taxon>
        <taxon>Anoxybacillaceae</taxon>
        <taxon>Geobacillus</taxon>
    </lineage>
</organism>
<reference evidence="1 2" key="1">
    <citation type="submission" date="2016-11" db="EMBL/GenBank/DDBJ databases">
        <authorList>
            <person name="Kadnikov V."/>
            <person name="Nazina T."/>
        </authorList>
    </citation>
    <scope>NUCLEOTIDE SEQUENCE [LARGE SCALE GENOMIC DNA]</scope>
    <source>
        <strain evidence="1 2">1017</strain>
    </source>
</reference>
<reference evidence="2" key="2">
    <citation type="submission" date="2017-01" db="EMBL/GenBank/DDBJ databases">
        <title>Genome sequencing and annotation of Geobacillus sp. 1017, a Hydrocarbon-Oxidizing Thermophilic Bacterium Isolated from a Heavy Oil Reservoir (China).</title>
        <authorList>
            <person name="Kadnikov V.V."/>
            <person name="Mardanov A.V."/>
            <person name="Poltaraus A.B."/>
            <person name="Sokolova D.S."/>
            <person name="Semenova E.M."/>
            <person name="Ravin N.V."/>
            <person name="Tourova T.P."/>
            <person name="Nazina T.N."/>
        </authorList>
    </citation>
    <scope>NUCLEOTIDE SEQUENCE [LARGE SCALE GENOMIC DNA]</scope>
    <source>
        <strain evidence="2">1017</strain>
    </source>
</reference>
<evidence type="ECO:0000313" key="2">
    <source>
        <dbReference type="Proteomes" id="UP000186030"/>
    </source>
</evidence>
<accession>A0A1Q5SIY7</accession>
<dbReference type="AlphaFoldDB" id="A0A1Q5SIY7"/>
<dbReference type="Proteomes" id="UP000186030">
    <property type="component" value="Unassembled WGS sequence"/>
</dbReference>
<protein>
    <submittedName>
        <fullName evidence="1">Uncharacterized protein</fullName>
    </submittedName>
</protein>
<evidence type="ECO:0000313" key="1">
    <source>
        <dbReference type="EMBL" id="OKO87987.1"/>
    </source>
</evidence>
<comment type="caution">
    <text evidence="1">The sequence shown here is derived from an EMBL/GenBank/DDBJ whole genome shotgun (WGS) entry which is preliminary data.</text>
</comment>
<proteinExistence type="predicted"/>
<name>A0A1Q5SIY7_9BACL</name>